<dbReference type="PANTHER" id="PTHR23412:SF6">
    <property type="entry name" value="MESOTHELIN"/>
    <property type="match status" value="1"/>
</dbReference>
<evidence type="ECO:0000313" key="8">
    <source>
        <dbReference type="Proteomes" id="UP000261520"/>
    </source>
</evidence>
<dbReference type="GO" id="GO:0007160">
    <property type="term" value="P:cell-matrix adhesion"/>
    <property type="evidence" value="ECO:0007669"/>
    <property type="project" value="TreeGrafter"/>
</dbReference>
<evidence type="ECO:0000256" key="3">
    <source>
        <dbReference type="ARBA" id="ARBA00022729"/>
    </source>
</evidence>
<evidence type="ECO:0008006" key="9">
    <source>
        <dbReference type="Google" id="ProtNLM"/>
    </source>
</evidence>
<proteinExistence type="inferred from homology"/>
<reference evidence="7" key="2">
    <citation type="submission" date="2025-09" db="UniProtKB">
        <authorList>
            <consortium name="Ensembl"/>
        </authorList>
    </citation>
    <scope>IDENTIFICATION</scope>
</reference>
<dbReference type="Pfam" id="PF06060">
    <property type="entry name" value="Mesothelin"/>
    <property type="match status" value="2"/>
</dbReference>
<dbReference type="GO" id="GO:0016020">
    <property type="term" value="C:membrane"/>
    <property type="evidence" value="ECO:0007669"/>
    <property type="project" value="UniProtKB-SubCell"/>
</dbReference>
<evidence type="ECO:0000256" key="4">
    <source>
        <dbReference type="ARBA" id="ARBA00022889"/>
    </source>
</evidence>
<dbReference type="PANTHER" id="PTHR23412">
    <property type="entry name" value="STEREOCILIN RELATED"/>
    <property type="match status" value="1"/>
</dbReference>
<evidence type="ECO:0000256" key="1">
    <source>
        <dbReference type="ARBA" id="ARBA00004370"/>
    </source>
</evidence>
<dbReference type="InterPro" id="IPR026664">
    <property type="entry name" value="Stereocilin-rel"/>
</dbReference>
<comment type="similarity">
    <text evidence="2">Belongs to the mesothelin family.</text>
</comment>
<comment type="subcellular location">
    <subcellularLocation>
        <location evidence="1">Membrane</location>
    </subcellularLocation>
</comment>
<evidence type="ECO:0000256" key="2">
    <source>
        <dbReference type="ARBA" id="ARBA00011016"/>
    </source>
</evidence>
<evidence type="ECO:0000256" key="5">
    <source>
        <dbReference type="ARBA" id="ARBA00023136"/>
    </source>
</evidence>
<sequence>SSLSSSVLQGFTCTSIRTFQKTHINNLIKACRRKGNDKVTLVESQLTCMSYYIQNSSDVTDFSLIPQDVLLYYQYSSVPVSRCRDYFQQLADADFSVFSSALSYKKTELFTNAKSCLGINSTSLTQEQVSVLGNMCCTLQGSYIQDSDPSILEKLKNCPDLTEEQAAAVQTLLESGNTPYGAPSTWNLQTLKDLGMLPLYLQSSFYQHFNKVCSCLLLSAPVCSCLLLPGCTVGEIDQVTISDETFPFDYTDIQQFNSCLSATTVKDNLDTLTIKLDEEDYLRVVLDKLNEVRTPLKLQSVQVQLLGPASRVSTAQDISHWTITELDTLSALMSPSDGQWNAQQVISRYLSTPGNSLGSAELNAVGGENLCSLDPQVLKNILPQSLRSVLSTDLDSSSSSSSSTRSSTRSSVPVSTYQLMQPYLGTIHSALHCSITLISS</sequence>
<organism evidence="7 8">
    <name type="scientific">Periophthalmus magnuspinnatus</name>
    <dbReference type="NCBI Taxonomy" id="409849"/>
    <lineage>
        <taxon>Eukaryota</taxon>
        <taxon>Metazoa</taxon>
        <taxon>Chordata</taxon>
        <taxon>Craniata</taxon>
        <taxon>Vertebrata</taxon>
        <taxon>Euteleostomi</taxon>
        <taxon>Actinopterygii</taxon>
        <taxon>Neopterygii</taxon>
        <taxon>Teleostei</taxon>
        <taxon>Neoteleostei</taxon>
        <taxon>Acanthomorphata</taxon>
        <taxon>Gobiaria</taxon>
        <taxon>Gobiiformes</taxon>
        <taxon>Gobioidei</taxon>
        <taxon>Gobiidae</taxon>
        <taxon>Oxudercinae</taxon>
        <taxon>Periophthalmus</taxon>
    </lineage>
</organism>
<keyword evidence="4" id="KW-0130">Cell adhesion</keyword>
<accession>A0A3B4AB41</accession>
<keyword evidence="5" id="KW-0472">Membrane</keyword>
<protein>
    <recommendedName>
        <fullName evidence="9">Mesothelin a</fullName>
    </recommendedName>
</protein>
<evidence type="ECO:0000256" key="6">
    <source>
        <dbReference type="ARBA" id="ARBA00023180"/>
    </source>
</evidence>
<keyword evidence="3" id="KW-0732">Signal</keyword>
<dbReference type="InterPro" id="IPR010335">
    <property type="entry name" value="Mesothelin"/>
</dbReference>
<dbReference type="STRING" id="409849.ENSPMGP00000014287"/>
<name>A0A3B4AB41_9GOBI</name>
<dbReference type="Proteomes" id="UP000261520">
    <property type="component" value="Unplaced"/>
</dbReference>
<keyword evidence="6" id="KW-0325">Glycoprotein</keyword>
<keyword evidence="8" id="KW-1185">Reference proteome</keyword>
<evidence type="ECO:0000313" key="7">
    <source>
        <dbReference type="Ensembl" id="ENSPMGP00000014287.1"/>
    </source>
</evidence>
<dbReference type="AlphaFoldDB" id="A0A3B4AB41"/>
<dbReference type="GO" id="GO:0009986">
    <property type="term" value="C:cell surface"/>
    <property type="evidence" value="ECO:0007669"/>
    <property type="project" value="TreeGrafter"/>
</dbReference>
<reference evidence="7" key="1">
    <citation type="submission" date="2025-08" db="UniProtKB">
        <authorList>
            <consortium name="Ensembl"/>
        </authorList>
    </citation>
    <scope>IDENTIFICATION</scope>
</reference>
<dbReference type="Ensembl" id="ENSPMGT00000015245.1">
    <property type="protein sequence ID" value="ENSPMGP00000014287.1"/>
    <property type="gene ID" value="ENSPMGG00000011715.1"/>
</dbReference>